<reference evidence="2" key="1">
    <citation type="journal article" date="2023" name="G3 (Bethesda)">
        <title>Genome assembly and association tests identify interacting loci associated with vigor, precocity, and sex in interspecific pistachio rootstocks.</title>
        <authorList>
            <person name="Palmer W."/>
            <person name="Jacygrad E."/>
            <person name="Sagayaradj S."/>
            <person name="Cavanaugh K."/>
            <person name="Han R."/>
            <person name="Bertier L."/>
            <person name="Beede B."/>
            <person name="Kafkas S."/>
            <person name="Golino D."/>
            <person name="Preece J."/>
            <person name="Michelmore R."/>
        </authorList>
    </citation>
    <scope>NUCLEOTIDE SEQUENCE [LARGE SCALE GENOMIC DNA]</scope>
</reference>
<keyword evidence="2" id="KW-1185">Reference proteome</keyword>
<name>A0ACC0ZH23_9ROSI</name>
<organism evidence="1 2">
    <name type="scientific">Pistacia integerrima</name>
    <dbReference type="NCBI Taxonomy" id="434235"/>
    <lineage>
        <taxon>Eukaryota</taxon>
        <taxon>Viridiplantae</taxon>
        <taxon>Streptophyta</taxon>
        <taxon>Embryophyta</taxon>
        <taxon>Tracheophyta</taxon>
        <taxon>Spermatophyta</taxon>
        <taxon>Magnoliopsida</taxon>
        <taxon>eudicotyledons</taxon>
        <taxon>Gunneridae</taxon>
        <taxon>Pentapetalae</taxon>
        <taxon>rosids</taxon>
        <taxon>malvids</taxon>
        <taxon>Sapindales</taxon>
        <taxon>Anacardiaceae</taxon>
        <taxon>Pistacia</taxon>
    </lineage>
</organism>
<evidence type="ECO:0000313" key="2">
    <source>
        <dbReference type="Proteomes" id="UP001163603"/>
    </source>
</evidence>
<dbReference type="EMBL" id="CM047736">
    <property type="protein sequence ID" value="KAJ0051381.1"/>
    <property type="molecule type" value="Genomic_DNA"/>
</dbReference>
<evidence type="ECO:0000313" key="1">
    <source>
        <dbReference type="EMBL" id="KAJ0051381.1"/>
    </source>
</evidence>
<protein>
    <submittedName>
        <fullName evidence="1">Uncharacterized protein</fullName>
    </submittedName>
</protein>
<proteinExistence type="predicted"/>
<gene>
    <name evidence="1" type="ORF">Pint_01798</name>
</gene>
<accession>A0ACC0ZH23</accession>
<dbReference type="Proteomes" id="UP001163603">
    <property type="component" value="Chromosome 1"/>
</dbReference>
<comment type="caution">
    <text evidence="1">The sequence shown here is derived from an EMBL/GenBank/DDBJ whole genome shotgun (WGS) entry which is preliminary data.</text>
</comment>
<sequence length="131" mass="13749">MKQKVEIEISWMDTSKSSRVKALTTAIAFSGVESVAIKGNEKKLLEVTGVGMDLDALITSLNIKVAPAEPLSISILGRDDNGPVTTIPGPSPSLGPSPFPLGGGISGPVRRNFVIHQSRLVSIPAKTPNSF</sequence>